<protein>
    <submittedName>
        <fullName evidence="7">RNA polymerase sigma factor</fullName>
    </submittedName>
</protein>
<name>A0ABW1SXD3_9ACTN</name>
<dbReference type="SUPFAM" id="SSF88659">
    <property type="entry name" value="Sigma3 and sigma4 domains of RNA polymerase sigma factors"/>
    <property type="match status" value="1"/>
</dbReference>
<dbReference type="InterPro" id="IPR039425">
    <property type="entry name" value="RNA_pol_sigma-70-like"/>
</dbReference>
<dbReference type="InterPro" id="IPR013325">
    <property type="entry name" value="RNA_pol_sigma_r2"/>
</dbReference>
<dbReference type="Gene3D" id="1.10.10.10">
    <property type="entry name" value="Winged helix-like DNA-binding domain superfamily/Winged helix DNA-binding domain"/>
    <property type="match status" value="1"/>
</dbReference>
<dbReference type="SUPFAM" id="SSF88946">
    <property type="entry name" value="Sigma2 domain of RNA polymerase sigma factors"/>
    <property type="match status" value="1"/>
</dbReference>
<dbReference type="RefSeq" id="WP_386763726.1">
    <property type="nucleotide sequence ID" value="NZ_JBHSTI010000002.1"/>
</dbReference>
<dbReference type="EMBL" id="JBHSTI010000002">
    <property type="protein sequence ID" value="MFC6236689.1"/>
    <property type="molecule type" value="Genomic_DNA"/>
</dbReference>
<comment type="caution">
    <text evidence="7">The sequence shown here is derived from an EMBL/GenBank/DDBJ whole genome shotgun (WGS) entry which is preliminary data.</text>
</comment>
<dbReference type="InterPro" id="IPR013324">
    <property type="entry name" value="RNA_pol_sigma_r3/r4-like"/>
</dbReference>
<dbReference type="InterPro" id="IPR036388">
    <property type="entry name" value="WH-like_DNA-bd_sf"/>
</dbReference>
<evidence type="ECO:0000256" key="2">
    <source>
        <dbReference type="ARBA" id="ARBA00023015"/>
    </source>
</evidence>
<evidence type="ECO:0000259" key="6">
    <source>
        <dbReference type="Pfam" id="PF08281"/>
    </source>
</evidence>
<evidence type="ECO:0000256" key="3">
    <source>
        <dbReference type="ARBA" id="ARBA00023082"/>
    </source>
</evidence>
<evidence type="ECO:0000313" key="7">
    <source>
        <dbReference type="EMBL" id="MFC6236689.1"/>
    </source>
</evidence>
<keyword evidence="8" id="KW-1185">Reference proteome</keyword>
<dbReference type="Pfam" id="PF04542">
    <property type="entry name" value="Sigma70_r2"/>
    <property type="match status" value="1"/>
</dbReference>
<comment type="similarity">
    <text evidence="1">Belongs to the sigma-70 factor family. ECF subfamily.</text>
</comment>
<reference evidence="8" key="1">
    <citation type="journal article" date="2019" name="Int. J. Syst. Evol. Microbiol.">
        <title>The Global Catalogue of Microorganisms (GCM) 10K type strain sequencing project: providing services to taxonomists for standard genome sequencing and annotation.</title>
        <authorList>
            <consortium name="The Broad Institute Genomics Platform"/>
            <consortium name="The Broad Institute Genome Sequencing Center for Infectious Disease"/>
            <person name="Wu L."/>
            <person name="Ma J."/>
        </authorList>
    </citation>
    <scope>NUCLEOTIDE SEQUENCE [LARGE SCALE GENOMIC DNA]</scope>
    <source>
        <strain evidence="8">CGMCC 4.7317</strain>
    </source>
</reference>
<dbReference type="Gene3D" id="1.10.1740.10">
    <property type="match status" value="1"/>
</dbReference>
<accession>A0ABW1SXD3</accession>
<dbReference type="InterPro" id="IPR013249">
    <property type="entry name" value="RNA_pol_sigma70_r4_t2"/>
</dbReference>
<evidence type="ECO:0000256" key="4">
    <source>
        <dbReference type="ARBA" id="ARBA00023163"/>
    </source>
</evidence>
<evidence type="ECO:0000259" key="5">
    <source>
        <dbReference type="Pfam" id="PF04542"/>
    </source>
</evidence>
<keyword evidence="4" id="KW-0804">Transcription</keyword>
<dbReference type="Pfam" id="PF08281">
    <property type="entry name" value="Sigma70_r4_2"/>
    <property type="match status" value="1"/>
</dbReference>
<keyword evidence="3" id="KW-0731">Sigma factor</keyword>
<keyword evidence="2" id="KW-0805">Transcription regulation</keyword>
<evidence type="ECO:0000313" key="8">
    <source>
        <dbReference type="Proteomes" id="UP001596138"/>
    </source>
</evidence>
<dbReference type="PANTHER" id="PTHR43133:SF66">
    <property type="entry name" value="ECF RNA POLYMERASE SIGMA FACTOR SIGK"/>
    <property type="match status" value="1"/>
</dbReference>
<proteinExistence type="inferred from homology"/>
<feature type="domain" description="RNA polymerase sigma-70 region 2" evidence="5">
    <location>
        <begin position="24"/>
        <end position="90"/>
    </location>
</feature>
<dbReference type="PANTHER" id="PTHR43133">
    <property type="entry name" value="RNA POLYMERASE ECF-TYPE SIGMA FACTO"/>
    <property type="match status" value="1"/>
</dbReference>
<feature type="domain" description="RNA polymerase sigma factor 70 region 4 type 2" evidence="6">
    <location>
        <begin position="123"/>
        <end position="172"/>
    </location>
</feature>
<organism evidence="7 8">
    <name type="scientific">Longivirga aurantiaca</name>
    <dbReference type="NCBI Taxonomy" id="1837743"/>
    <lineage>
        <taxon>Bacteria</taxon>
        <taxon>Bacillati</taxon>
        <taxon>Actinomycetota</taxon>
        <taxon>Actinomycetes</taxon>
        <taxon>Sporichthyales</taxon>
        <taxon>Sporichthyaceae</taxon>
        <taxon>Longivirga</taxon>
    </lineage>
</organism>
<gene>
    <name evidence="7" type="ORF">ACFQGU_02275</name>
</gene>
<sequence>MLEERFAGVLAGAAAGDERAFDALYRDLHPALLRYLRSLHWELAEDSASEAWIEVARGVSAFVGPEKAFRSWVFAIARRKLIDRIRYETRRPGASFDDVPDAGPSVPDVAELVLEKDATTHALALIRTLPRDQGEAVMLRVVVGMDHAEIAEVMGRTPGAVRVLVHRGLRRLERELTERGLRSVTP</sequence>
<dbReference type="NCBIfam" id="TIGR02937">
    <property type="entry name" value="sigma70-ECF"/>
    <property type="match status" value="1"/>
</dbReference>
<dbReference type="InterPro" id="IPR007627">
    <property type="entry name" value="RNA_pol_sigma70_r2"/>
</dbReference>
<dbReference type="Proteomes" id="UP001596138">
    <property type="component" value="Unassembled WGS sequence"/>
</dbReference>
<evidence type="ECO:0000256" key="1">
    <source>
        <dbReference type="ARBA" id="ARBA00010641"/>
    </source>
</evidence>
<dbReference type="InterPro" id="IPR014284">
    <property type="entry name" value="RNA_pol_sigma-70_dom"/>
</dbReference>